<protein>
    <submittedName>
        <fullName evidence="2">Uncharacterized protein</fullName>
    </submittedName>
</protein>
<feature type="region of interest" description="Disordered" evidence="1">
    <location>
        <begin position="75"/>
        <end position="108"/>
    </location>
</feature>
<organism evidence="2 3">
    <name type="scientific">Acanthoscelides obtectus</name>
    <name type="common">Bean weevil</name>
    <name type="synonym">Bruchus obtectus</name>
    <dbReference type="NCBI Taxonomy" id="200917"/>
    <lineage>
        <taxon>Eukaryota</taxon>
        <taxon>Metazoa</taxon>
        <taxon>Ecdysozoa</taxon>
        <taxon>Arthropoda</taxon>
        <taxon>Hexapoda</taxon>
        <taxon>Insecta</taxon>
        <taxon>Pterygota</taxon>
        <taxon>Neoptera</taxon>
        <taxon>Endopterygota</taxon>
        <taxon>Coleoptera</taxon>
        <taxon>Polyphaga</taxon>
        <taxon>Cucujiformia</taxon>
        <taxon>Chrysomeloidea</taxon>
        <taxon>Chrysomelidae</taxon>
        <taxon>Bruchinae</taxon>
        <taxon>Bruchini</taxon>
        <taxon>Acanthoscelides</taxon>
    </lineage>
</organism>
<evidence type="ECO:0000313" key="3">
    <source>
        <dbReference type="Proteomes" id="UP001152888"/>
    </source>
</evidence>
<name>A0A9P0VRP2_ACAOB</name>
<feature type="region of interest" description="Disordered" evidence="1">
    <location>
        <begin position="128"/>
        <end position="154"/>
    </location>
</feature>
<keyword evidence="3" id="KW-1185">Reference proteome</keyword>
<gene>
    <name evidence="2" type="ORF">ACAOBT_LOCUS36531</name>
</gene>
<sequence>SAASNNKRTGSTPATICQSAFNNKTYFTTSSTKNDCQTSNFGYATTNSLCDSARSQSCSGQGYDTTGINICQASGSQSNVEGYGSTDLQTTSQNIREPSPSNSQTLTEAGTRGMDRLIQAARNFDARQKEKHNITVQKAANPSRRPPGHTTHTTGLARNEVHATGSRPGSTIFINSGSIVTKGHPNRVSHEDTSDINRNLSLTLEGSRLSTPSPELLS</sequence>
<accession>A0A9P0VRP2</accession>
<dbReference type="AlphaFoldDB" id="A0A9P0VRP2"/>
<evidence type="ECO:0000256" key="1">
    <source>
        <dbReference type="SAM" id="MobiDB-lite"/>
    </source>
</evidence>
<reference evidence="2" key="1">
    <citation type="submission" date="2022-03" db="EMBL/GenBank/DDBJ databases">
        <authorList>
            <person name="Sayadi A."/>
        </authorList>
    </citation>
    <scope>NUCLEOTIDE SEQUENCE</scope>
</reference>
<dbReference type="EMBL" id="CAKOFQ010009693">
    <property type="protein sequence ID" value="CAH2018278.1"/>
    <property type="molecule type" value="Genomic_DNA"/>
</dbReference>
<evidence type="ECO:0000313" key="2">
    <source>
        <dbReference type="EMBL" id="CAH2018278.1"/>
    </source>
</evidence>
<dbReference type="Proteomes" id="UP001152888">
    <property type="component" value="Unassembled WGS sequence"/>
</dbReference>
<proteinExistence type="predicted"/>
<feature type="non-terminal residue" evidence="2">
    <location>
        <position position="1"/>
    </location>
</feature>
<comment type="caution">
    <text evidence="2">The sequence shown here is derived from an EMBL/GenBank/DDBJ whole genome shotgun (WGS) entry which is preliminary data.</text>
</comment>